<keyword evidence="4 6" id="KW-1133">Transmembrane helix</keyword>
<dbReference type="SUPFAM" id="SSF103481">
    <property type="entry name" value="Multidrug resistance efflux transporter EmrE"/>
    <property type="match status" value="2"/>
</dbReference>
<evidence type="ECO:0000256" key="5">
    <source>
        <dbReference type="ARBA" id="ARBA00023136"/>
    </source>
</evidence>
<keyword evidence="5 6" id="KW-0472">Membrane</keyword>
<organism evidence="8">
    <name type="scientific">bioreactor metagenome</name>
    <dbReference type="NCBI Taxonomy" id="1076179"/>
    <lineage>
        <taxon>unclassified sequences</taxon>
        <taxon>metagenomes</taxon>
        <taxon>ecological metagenomes</taxon>
    </lineage>
</organism>
<evidence type="ECO:0000256" key="1">
    <source>
        <dbReference type="ARBA" id="ARBA00004651"/>
    </source>
</evidence>
<protein>
    <recommendedName>
        <fullName evidence="7">EamA domain-containing protein</fullName>
    </recommendedName>
</protein>
<evidence type="ECO:0000256" key="4">
    <source>
        <dbReference type="ARBA" id="ARBA00022989"/>
    </source>
</evidence>
<feature type="transmembrane region" description="Helical" evidence="6">
    <location>
        <begin position="69"/>
        <end position="90"/>
    </location>
</feature>
<keyword evidence="2" id="KW-1003">Cell membrane</keyword>
<dbReference type="InterPro" id="IPR050638">
    <property type="entry name" value="AA-Vitamin_Transporters"/>
</dbReference>
<name>A0A645D295_9ZZZZ</name>
<feature type="transmembrane region" description="Helical" evidence="6">
    <location>
        <begin position="216"/>
        <end position="235"/>
    </location>
</feature>
<evidence type="ECO:0000313" key="8">
    <source>
        <dbReference type="EMBL" id="MPM83404.1"/>
    </source>
</evidence>
<feature type="domain" description="EamA" evidence="7">
    <location>
        <begin position="152"/>
        <end position="287"/>
    </location>
</feature>
<dbReference type="Pfam" id="PF00892">
    <property type="entry name" value="EamA"/>
    <property type="match status" value="2"/>
</dbReference>
<sequence>MRKNIMMSYTLALIVIFIWSVTFVSTKILLVDLLPTEILFYRYVIAYLLFFAASPKINWPLSFRDEAKFALAGFLGVTLYFLCENFALSYSTASNVSLLVATAPMLTGLVSHFMTKNERITVNFIYGCVFGLAGVFFIVFNGHFVLKLNPVGDILAIMAALSFAFYSIIIRDLNRAVYSAVVITRKTFFYSLLSLFPLLFTPLFEWDPGVLMKKEVFGNLIFLGVFASALCFLLWNKVIWELGAVKANNLIYLTPPIAMISAAVVLHERITVFAAAGGLLILLGVYLSQKRVPGPEKGPGTSEETE</sequence>
<feature type="transmembrane region" description="Helical" evidence="6">
    <location>
        <begin position="188"/>
        <end position="204"/>
    </location>
</feature>
<feature type="transmembrane region" description="Helical" evidence="6">
    <location>
        <begin position="247"/>
        <end position="264"/>
    </location>
</feature>
<evidence type="ECO:0000256" key="6">
    <source>
        <dbReference type="SAM" id="Phobius"/>
    </source>
</evidence>
<accession>A0A645D295</accession>
<dbReference type="PANTHER" id="PTHR32322:SF18">
    <property type="entry name" value="S-ADENOSYLMETHIONINE_S-ADENOSYLHOMOCYSTEINE TRANSPORTER"/>
    <property type="match status" value="1"/>
</dbReference>
<dbReference type="PANTHER" id="PTHR32322">
    <property type="entry name" value="INNER MEMBRANE TRANSPORTER"/>
    <property type="match status" value="1"/>
</dbReference>
<comment type="subcellular location">
    <subcellularLocation>
        <location evidence="1">Cell membrane</location>
        <topology evidence="1">Multi-pass membrane protein</topology>
    </subcellularLocation>
</comment>
<feature type="domain" description="EamA" evidence="7">
    <location>
        <begin position="8"/>
        <end position="139"/>
    </location>
</feature>
<proteinExistence type="predicted"/>
<keyword evidence="3 6" id="KW-0812">Transmembrane</keyword>
<feature type="transmembrane region" description="Helical" evidence="6">
    <location>
        <begin position="39"/>
        <end position="57"/>
    </location>
</feature>
<dbReference type="InterPro" id="IPR037185">
    <property type="entry name" value="EmrE-like"/>
</dbReference>
<feature type="transmembrane region" description="Helical" evidence="6">
    <location>
        <begin position="96"/>
        <end position="115"/>
    </location>
</feature>
<reference evidence="8" key="1">
    <citation type="submission" date="2019-08" db="EMBL/GenBank/DDBJ databases">
        <authorList>
            <person name="Kucharzyk K."/>
            <person name="Murdoch R.W."/>
            <person name="Higgins S."/>
            <person name="Loffler F."/>
        </authorList>
    </citation>
    <scope>NUCLEOTIDE SEQUENCE</scope>
</reference>
<evidence type="ECO:0000256" key="3">
    <source>
        <dbReference type="ARBA" id="ARBA00022692"/>
    </source>
</evidence>
<evidence type="ECO:0000259" key="7">
    <source>
        <dbReference type="Pfam" id="PF00892"/>
    </source>
</evidence>
<dbReference type="GO" id="GO:0005886">
    <property type="term" value="C:plasma membrane"/>
    <property type="evidence" value="ECO:0007669"/>
    <property type="project" value="UniProtKB-SubCell"/>
</dbReference>
<feature type="transmembrane region" description="Helical" evidence="6">
    <location>
        <begin position="151"/>
        <end position="168"/>
    </location>
</feature>
<comment type="caution">
    <text evidence="8">The sequence shown here is derived from an EMBL/GenBank/DDBJ whole genome shotgun (WGS) entry which is preliminary data.</text>
</comment>
<dbReference type="AlphaFoldDB" id="A0A645D295"/>
<feature type="transmembrane region" description="Helical" evidence="6">
    <location>
        <begin position="270"/>
        <end position="287"/>
    </location>
</feature>
<dbReference type="InterPro" id="IPR000620">
    <property type="entry name" value="EamA_dom"/>
</dbReference>
<evidence type="ECO:0000256" key="2">
    <source>
        <dbReference type="ARBA" id="ARBA00022475"/>
    </source>
</evidence>
<feature type="transmembrane region" description="Helical" evidence="6">
    <location>
        <begin position="124"/>
        <end position="145"/>
    </location>
</feature>
<gene>
    <name evidence="8" type="ORF">SDC9_130468</name>
</gene>
<dbReference type="EMBL" id="VSSQ01032209">
    <property type="protein sequence ID" value="MPM83404.1"/>
    <property type="molecule type" value="Genomic_DNA"/>
</dbReference>